<feature type="compositionally biased region" description="Basic and acidic residues" evidence="1">
    <location>
        <begin position="230"/>
        <end position="257"/>
    </location>
</feature>
<protein>
    <submittedName>
        <fullName evidence="4">DUF4129 domain-containing protein</fullName>
    </submittedName>
</protein>
<evidence type="ECO:0000256" key="2">
    <source>
        <dbReference type="SAM" id="Phobius"/>
    </source>
</evidence>
<evidence type="ECO:0000313" key="5">
    <source>
        <dbReference type="Proteomes" id="UP001054811"/>
    </source>
</evidence>
<sequence>MTAYPTWTPASRPGIIPLHPLGFGTVLGRSFTALRQNPRVLLGFALVVQVVAFLVLILGVGAVSFWSFSRLQTVPESSPDFATIRAGSVAIVIVTAFVLGLAAAALGVIVQGVVMTEVARGAVAERLELARLWAQVRPVAGRLIGYTFLLTLAMLLAIGAVTGIVFALSALAPVAAIVLTVLAVLAAIPVVLWLSTKLAGAAGDHHGARHDPRGDRPVVAPHPRPVLADPGHRRADPADLRRDGADRDAAVRSDRRSSHPVHRPHRRCGHQRDHQRHRHARAGRDHHAADPVRRDRRAGHGHLDPLHRLPHAPRGPRPRPARLRGTAGCRGPGPRGSVHAAHRPDDGPPPDARIRALWSRATVCNGAALWCGVPAVRCRIRADRSRAAAVCDARLRPVRGVRHRPVPAAGRSPDIRTPGIRTPGIRTRAHAVGGARREAGRAGDAVIRPLSDGIPPLTPDGDQARQWAEHELSDPAYAQARPTPVDRIARAVQDFLSSLVGGQAPDAWGLWLALAVAAILIALIIVSAILAGRSRLARRGSSAATELFGDTETRTAAQLRRAAASAVADEDWGQAVILRFRALARGLVERRAVELVPGATVHAFARAAGRAFPGRADDLDAAASAFDDVRYLRRPGTAALYGAVARADDAVQAERPVDAAAELVR</sequence>
<accession>A0ABY5NKL0</accession>
<dbReference type="EMBL" id="CP091139">
    <property type="protein sequence ID" value="UUT35707.1"/>
    <property type="molecule type" value="Genomic_DNA"/>
</dbReference>
<feature type="domain" description="Protein-glutamine gamma-glutamyltransferase-like C-terminal" evidence="3">
    <location>
        <begin position="579"/>
        <end position="648"/>
    </location>
</feature>
<feature type="transmembrane region" description="Helical" evidence="2">
    <location>
        <begin position="174"/>
        <end position="194"/>
    </location>
</feature>
<evidence type="ECO:0000256" key="1">
    <source>
        <dbReference type="SAM" id="MobiDB-lite"/>
    </source>
</evidence>
<dbReference type="InterPro" id="IPR025403">
    <property type="entry name" value="TgpA-like_C"/>
</dbReference>
<gene>
    <name evidence="4" type="ORF">L2X98_20975</name>
</gene>
<evidence type="ECO:0000313" key="4">
    <source>
        <dbReference type="EMBL" id="UUT35707.1"/>
    </source>
</evidence>
<feature type="compositionally biased region" description="Basic residues" evidence="1">
    <location>
        <begin position="258"/>
        <end position="281"/>
    </location>
</feature>
<reference evidence="4" key="1">
    <citation type="submission" date="2022-01" db="EMBL/GenBank/DDBJ databases">
        <title>Microbacterium eymi and Microbacterium rhizovicinus sp. nov., isolated from the rhizospheric soil of Elymus tsukushiensis, a plant native to the Dokdo Islands, Republic of Korea.</title>
        <authorList>
            <person name="Hwang Y.J."/>
        </authorList>
    </citation>
    <scope>NUCLEOTIDE SEQUENCE</scope>
    <source>
        <strain evidence="4">KUDC0405</strain>
    </source>
</reference>
<feature type="compositionally biased region" description="Basic and acidic residues" evidence="1">
    <location>
        <begin position="203"/>
        <end position="216"/>
    </location>
</feature>
<proteinExistence type="predicted"/>
<dbReference type="Pfam" id="PF13559">
    <property type="entry name" value="DUF4129"/>
    <property type="match status" value="1"/>
</dbReference>
<keyword evidence="2" id="KW-0472">Membrane</keyword>
<name>A0ABY5NKL0_9MICO</name>
<feature type="transmembrane region" description="Helical" evidence="2">
    <location>
        <begin position="40"/>
        <end position="68"/>
    </location>
</feature>
<feature type="region of interest" description="Disordered" evidence="1">
    <location>
        <begin position="203"/>
        <end position="349"/>
    </location>
</feature>
<evidence type="ECO:0000259" key="3">
    <source>
        <dbReference type="Pfam" id="PF13559"/>
    </source>
</evidence>
<feature type="transmembrane region" description="Helical" evidence="2">
    <location>
        <begin position="89"/>
        <end position="110"/>
    </location>
</feature>
<keyword evidence="5" id="KW-1185">Reference proteome</keyword>
<feature type="transmembrane region" description="Helical" evidence="2">
    <location>
        <begin position="143"/>
        <end position="167"/>
    </location>
</feature>
<keyword evidence="2" id="KW-0812">Transmembrane</keyword>
<organism evidence="4 5">
    <name type="scientific">Microbacterium elymi</name>
    <dbReference type="NCBI Taxonomy" id="2909587"/>
    <lineage>
        <taxon>Bacteria</taxon>
        <taxon>Bacillati</taxon>
        <taxon>Actinomycetota</taxon>
        <taxon>Actinomycetes</taxon>
        <taxon>Micrococcales</taxon>
        <taxon>Microbacteriaceae</taxon>
        <taxon>Microbacterium</taxon>
    </lineage>
</organism>
<feature type="compositionally biased region" description="Basic residues" evidence="1">
    <location>
        <begin position="308"/>
        <end position="322"/>
    </location>
</feature>
<keyword evidence="2" id="KW-1133">Transmembrane helix</keyword>
<feature type="transmembrane region" description="Helical" evidence="2">
    <location>
        <begin position="508"/>
        <end position="531"/>
    </location>
</feature>
<dbReference type="Proteomes" id="UP001054811">
    <property type="component" value="Chromosome"/>
</dbReference>
<feature type="compositionally biased region" description="Basic and acidic residues" evidence="1">
    <location>
        <begin position="282"/>
        <end position="293"/>
    </location>
</feature>